<organism evidence="2 3">
    <name type="scientific">Paenibacillus thalictri</name>
    <dbReference type="NCBI Taxonomy" id="2527873"/>
    <lineage>
        <taxon>Bacteria</taxon>
        <taxon>Bacillati</taxon>
        <taxon>Bacillota</taxon>
        <taxon>Bacilli</taxon>
        <taxon>Bacillales</taxon>
        <taxon>Paenibacillaceae</taxon>
        <taxon>Paenibacillus</taxon>
    </lineage>
</organism>
<dbReference type="EMBL" id="SIRE01000008">
    <property type="protein sequence ID" value="TBL78946.1"/>
    <property type="molecule type" value="Genomic_DNA"/>
</dbReference>
<feature type="domain" description="GP-PDE" evidence="1">
    <location>
        <begin position="4"/>
        <end position="233"/>
    </location>
</feature>
<keyword evidence="3" id="KW-1185">Reference proteome</keyword>
<evidence type="ECO:0000313" key="3">
    <source>
        <dbReference type="Proteomes" id="UP000293142"/>
    </source>
</evidence>
<dbReference type="PROSITE" id="PS51704">
    <property type="entry name" value="GP_PDE"/>
    <property type="match status" value="1"/>
</dbReference>
<comment type="caution">
    <text evidence="2">The sequence shown here is derived from an EMBL/GenBank/DDBJ whole genome shotgun (WGS) entry which is preliminary data.</text>
</comment>
<dbReference type="GO" id="GO:0008081">
    <property type="term" value="F:phosphoric diester hydrolase activity"/>
    <property type="evidence" value="ECO:0007669"/>
    <property type="project" value="InterPro"/>
</dbReference>
<dbReference type="PANTHER" id="PTHR46211:SF8">
    <property type="entry name" value="PHOSPHODIESTERASE"/>
    <property type="match status" value="1"/>
</dbReference>
<protein>
    <submittedName>
        <fullName evidence="2">Glycerophosphodiester phosphodiesterase</fullName>
    </submittedName>
</protein>
<dbReference type="Proteomes" id="UP000293142">
    <property type="component" value="Unassembled WGS sequence"/>
</dbReference>
<dbReference type="GO" id="GO:0006629">
    <property type="term" value="P:lipid metabolic process"/>
    <property type="evidence" value="ECO:0007669"/>
    <property type="project" value="InterPro"/>
</dbReference>
<gene>
    <name evidence="2" type="ORF">EYB31_11995</name>
</gene>
<dbReference type="InterPro" id="IPR030395">
    <property type="entry name" value="GP_PDE_dom"/>
</dbReference>
<dbReference type="PANTHER" id="PTHR46211">
    <property type="entry name" value="GLYCEROPHOSPHORYL DIESTER PHOSPHODIESTERASE"/>
    <property type="match status" value="1"/>
</dbReference>
<evidence type="ECO:0000259" key="1">
    <source>
        <dbReference type="PROSITE" id="PS51704"/>
    </source>
</evidence>
<proteinExistence type="predicted"/>
<dbReference type="OrthoDB" id="384721at2"/>
<dbReference type="SUPFAM" id="SSF51695">
    <property type="entry name" value="PLC-like phosphodiesterases"/>
    <property type="match status" value="1"/>
</dbReference>
<name>A0A4Q9DSA0_9BACL</name>
<reference evidence="2 3" key="1">
    <citation type="submission" date="2019-02" db="EMBL/GenBank/DDBJ databases">
        <title>Paenibacillus sp. nov., isolated from surface-sterilized tissue of Thalictrum simplex L.</title>
        <authorList>
            <person name="Tuo L."/>
        </authorList>
    </citation>
    <scope>NUCLEOTIDE SEQUENCE [LARGE SCALE GENOMIC DNA]</scope>
    <source>
        <strain evidence="2 3">N2SHLJ1</strain>
    </source>
</reference>
<dbReference type="Gene3D" id="3.20.20.190">
    <property type="entry name" value="Phosphatidylinositol (PI) phosphodiesterase"/>
    <property type="match status" value="1"/>
</dbReference>
<accession>A0A4Q9DSA0</accession>
<evidence type="ECO:0000313" key="2">
    <source>
        <dbReference type="EMBL" id="TBL78946.1"/>
    </source>
</evidence>
<dbReference type="InterPro" id="IPR017946">
    <property type="entry name" value="PLC-like_Pdiesterase_TIM-brl"/>
</dbReference>
<sequence>MKKISGLAHRGYPGKAPENTLSSFQAACDLSYSHLELDVQLSKDGVPVVFHDYKIDRMSDGKGWVKDYTLEQLKQFRIGETETIPTLEETLQQLKGKIEFVIELKKAGEMYPTLEEATLDVIRHTDTLAQSRIISFDHFAIAKMRRLDPDIELGLLTGSCLPYVFPYLKEIRCTFLGFLDIFLTPAYAEMMRANGVVIYSPGVVDSIEAMQLMTDKYPDAVITTNELERWASMYLKRSEQ</sequence>
<dbReference type="Pfam" id="PF03009">
    <property type="entry name" value="GDPD"/>
    <property type="match status" value="1"/>
</dbReference>
<dbReference type="RefSeq" id="WP_131013582.1">
    <property type="nucleotide sequence ID" value="NZ_SIRE01000008.1"/>
</dbReference>
<dbReference type="AlphaFoldDB" id="A0A4Q9DSA0"/>